<accession>A0A843TVG4</accession>
<proteinExistence type="predicted"/>
<evidence type="ECO:0000313" key="1">
    <source>
        <dbReference type="EMBL" id="MQL72289.1"/>
    </source>
</evidence>
<sequence>MLWPQRSPNPLSEIAHGLWGSLKTPVINKDHMLMVEHRSTISYSSLCLQNNQLDLQDFQLQVISYNVMYLIQLCKVKATGDQILPQMNENRKG</sequence>
<dbReference type="EMBL" id="NMUH01000125">
    <property type="protein sequence ID" value="MQL72289.1"/>
    <property type="molecule type" value="Genomic_DNA"/>
</dbReference>
<dbReference type="AlphaFoldDB" id="A0A843TVG4"/>
<gene>
    <name evidence="1" type="ORF">Taro_004608</name>
</gene>
<keyword evidence="2" id="KW-1185">Reference proteome</keyword>
<name>A0A843TVG4_COLES</name>
<reference evidence="1" key="1">
    <citation type="submission" date="2017-07" db="EMBL/GenBank/DDBJ databases">
        <title>Taro Niue Genome Assembly and Annotation.</title>
        <authorList>
            <person name="Atibalentja N."/>
            <person name="Keating K."/>
            <person name="Fields C.J."/>
        </authorList>
    </citation>
    <scope>NUCLEOTIDE SEQUENCE</scope>
    <source>
        <strain evidence="1">Niue_2</strain>
        <tissue evidence="1">Leaf</tissue>
    </source>
</reference>
<dbReference type="Proteomes" id="UP000652761">
    <property type="component" value="Unassembled WGS sequence"/>
</dbReference>
<comment type="caution">
    <text evidence="1">The sequence shown here is derived from an EMBL/GenBank/DDBJ whole genome shotgun (WGS) entry which is preliminary data.</text>
</comment>
<organism evidence="1 2">
    <name type="scientific">Colocasia esculenta</name>
    <name type="common">Wild taro</name>
    <name type="synonym">Arum esculentum</name>
    <dbReference type="NCBI Taxonomy" id="4460"/>
    <lineage>
        <taxon>Eukaryota</taxon>
        <taxon>Viridiplantae</taxon>
        <taxon>Streptophyta</taxon>
        <taxon>Embryophyta</taxon>
        <taxon>Tracheophyta</taxon>
        <taxon>Spermatophyta</taxon>
        <taxon>Magnoliopsida</taxon>
        <taxon>Liliopsida</taxon>
        <taxon>Araceae</taxon>
        <taxon>Aroideae</taxon>
        <taxon>Colocasieae</taxon>
        <taxon>Colocasia</taxon>
    </lineage>
</organism>
<protein>
    <submittedName>
        <fullName evidence="1">Uncharacterized protein</fullName>
    </submittedName>
</protein>
<evidence type="ECO:0000313" key="2">
    <source>
        <dbReference type="Proteomes" id="UP000652761"/>
    </source>
</evidence>